<feature type="region of interest" description="Disordered" evidence="2">
    <location>
        <begin position="1303"/>
        <end position="1334"/>
    </location>
</feature>
<feature type="transmembrane region" description="Helical" evidence="3">
    <location>
        <begin position="54"/>
        <end position="74"/>
    </location>
</feature>
<dbReference type="Proteomes" id="UP000054097">
    <property type="component" value="Unassembled WGS sequence"/>
</dbReference>
<dbReference type="Pfam" id="PF00931">
    <property type="entry name" value="NB-ARC"/>
    <property type="match status" value="1"/>
</dbReference>
<protein>
    <recommendedName>
        <fullName evidence="4">NB-ARC domain-containing protein</fullName>
    </recommendedName>
</protein>
<dbReference type="PANTHER" id="PTHR46082">
    <property type="entry name" value="ATP/GTP-BINDING PROTEIN-RELATED"/>
    <property type="match status" value="1"/>
</dbReference>
<dbReference type="InterPro" id="IPR053137">
    <property type="entry name" value="NLR-like"/>
</dbReference>
<organism evidence="5 6">
    <name type="scientific">Serendipita vermifera MAFF 305830</name>
    <dbReference type="NCBI Taxonomy" id="933852"/>
    <lineage>
        <taxon>Eukaryota</taxon>
        <taxon>Fungi</taxon>
        <taxon>Dikarya</taxon>
        <taxon>Basidiomycota</taxon>
        <taxon>Agaricomycotina</taxon>
        <taxon>Agaricomycetes</taxon>
        <taxon>Sebacinales</taxon>
        <taxon>Serendipitaceae</taxon>
        <taxon>Serendipita</taxon>
    </lineage>
</organism>
<dbReference type="Gene3D" id="3.40.1090.10">
    <property type="entry name" value="Cytosolic phospholipase A2 catalytic domain"/>
    <property type="match status" value="1"/>
</dbReference>
<feature type="region of interest" description="Disordered" evidence="2">
    <location>
        <begin position="1178"/>
        <end position="1219"/>
    </location>
</feature>
<evidence type="ECO:0000313" key="6">
    <source>
        <dbReference type="Proteomes" id="UP000054097"/>
    </source>
</evidence>
<evidence type="ECO:0000256" key="2">
    <source>
        <dbReference type="SAM" id="MobiDB-lite"/>
    </source>
</evidence>
<dbReference type="HOGENOM" id="CLU_002693_0_0_1"/>
<gene>
    <name evidence="5" type="ORF">M408DRAFT_20055</name>
</gene>
<evidence type="ECO:0000256" key="3">
    <source>
        <dbReference type="SAM" id="Phobius"/>
    </source>
</evidence>
<dbReference type="PROSITE" id="PS50005">
    <property type="entry name" value="TPR"/>
    <property type="match status" value="1"/>
</dbReference>
<name>A0A0C3B793_SERVB</name>
<reference evidence="6" key="2">
    <citation type="submission" date="2015-01" db="EMBL/GenBank/DDBJ databases">
        <title>Evolutionary Origins and Diversification of the Mycorrhizal Mutualists.</title>
        <authorList>
            <consortium name="DOE Joint Genome Institute"/>
            <consortium name="Mycorrhizal Genomics Consortium"/>
            <person name="Kohler A."/>
            <person name="Kuo A."/>
            <person name="Nagy L.G."/>
            <person name="Floudas D."/>
            <person name="Copeland A."/>
            <person name="Barry K.W."/>
            <person name="Cichocki N."/>
            <person name="Veneault-Fourrey C."/>
            <person name="LaButti K."/>
            <person name="Lindquist E.A."/>
            <person name="Lipzen A."/>
            <person name="Lundell T."/>
            <person name="Morin E."/>
            <person name="Murat C."/>
            <person name="Riley R."/>
            <person name="Ohm R."/>
            <person name="Sun H."/>
            <person name="Tunlid A."/>
            <person name="Henrissat B."/>
            <person name="Grigoriev I.V."/>
            <person name="Hibbett D.S."/>
            <person name="Martin F."/>
        </authorList>
    </citation>
    <scope>NUCLEOTIDE SEQUENCE [LARGE SCALE GENOMIC DNA]</scope>
    <source>
        <strain evidence="6">MAFF 305830</strain>
    </source>
</reference>
<keyword evidence="3" id="KW-1133">Transmembrane helix</keyword>
<dbReference type="Pfam" id="PF13424">
    <property type="entry name" value="TPR_12"/>
    <property type="match status" value="5"/>
</dbReference>
<reference evidence="5 6" key="1">
    <citation type="submission" date="2014-04" db="EMBL/GenBank/DDBJ databases">
        <authorList>
            <consortium name="DOE Joint Genome Institute"/>
            <person name="Kuo A."/>
            <person name="Zuccaro A."/>
            <person name="Kohler A."/>
            <person name="Nagy L.G."/>
            <person name="Floudas D."/>
            <person name="Copeland A."/>
            <person name="Barry K.W."/>
            <person name="Cichocki N."/>
            <person name="Veneault-Fourrey C."/>
            <person name="LaButti K."/>
            <person name="Lindquist E.A."/>
            <person name="Lipzen A."/>
            <person name="Lundell T."/>
            <person name="Morin E."/>
            <person name="Murat C."/>
            <person name="Sun H."/>
            <person name="Tunlid A."/>
            <person name="Henrissat B."/>
            <person name="Grigoriev I.V."/>
            <person name="Hibbett D.S."/>
            <person name="Martin F."/>
            <person name="Nordberg H.P."/>
            <person name="Cantor M.N."/>
            <person name="Hua S.X."/>
        </authorList>
    </citation>
    <scope>NUCLEOTIDE SEQUENCE [LARGE SCALE GENOMIC DNA]</scope>
    <source>
        <strain evidence="5 6">MAFF 305830</strain>
    </source>
</reference>
<dbReference type="Gene3D" id="3.40.50.300">
    <property type="entry name" value="P-loop containing nucleotide triphosphate hydrolases"/>
    <property type="match status" value="1"/>
</dbReference>
<dbReference type="GO" id="GO:0043531">
    <property type="term" value="F:ADP binding"/>
    <property type="evidence" value="ECO:0007669"/>
    <property type="project" value="InterPro"/>
</dbReference>
<dbReference type="SUPFAM" id="SSF48452">
    <property type="entry name" value="TPR-like"/>
    <property type="match status" value="4"/>
</dbReference>
<dbReference type="SUPFAM" id="SSF52540">
    <property type="entry name" value="P-loop containing nucleoside triphosphate hydrolases"/>
    <property type="match status" value="1"/>
</dbReference>
<dbReference type="Gene3D" id="1.25.40.10">
    <property type="entry name" value="Tetratricopeptide repeat domain"/>
    <property type="match status" value="4"/>
</dbReference>
<feature type="repeat" description="TPR" evidence="1">
    <location>
        <begin position="959"/>
        <end position="992"/>
    </location>
</feature>
<feature type="compositionally biased region" description="Polar residues" evidence="2">
    <location>
        <begin position="1199"/>
        <end position="1212"/>
    </location>
</feature>
<dbReference type="STRING" id="933852.A0A0C3B793"/>
<dbReference type="InterPro" id="IPR019734">
    <property type="entry name" value="TPR_rpt"/>
</dbReference>
<evidence type="ECO:0000259" key="4">
    <source>
        <dbReference type="Pfam" id="PF00931"/>
    </source>
</evidence>
<dbReference type="InterPro" id="IPR011990">
    <property type="entry name" value="TPR-like_helical_dom_sf"/>
</dbReference>
<feature type="domain" description="NB-ARC" evidence="4">
    <location>
        <begin position="349"/>
        <end position="510"/>
    </location>
</feature>
<sequence length="1753" mass="197908">MSSELETQSAECDSIRMLTLDGGDTRCISQLKILGEFMHRLEMDLKKPIRPCEYFNFMTGVGAGGVIVILLGVLCMSIEDATAAFAEMCVTLFPEEGSNVEKRSTKLEELSKELLIKQSFPIAAKYRDEPILSSECKVSVCYMSAINIGPCLMLRSYPSRHSSHNPSIIEAIRIAWATPGLFSSVHIGPEFMKEELVSAVNGVNNPTFEAIREANEVFGGARQVSCLLSLGAGRLSTLTADTENMLEQMAQDTEATAREVQMCLEKLGIYFRFSVEHGLQSHGLPPGVIVAHTAIYLHENPVSQKLDDCIEASKRINGIALDQLFYTPEKELELSPGLPPLSSFFIVRKEALETISNRLLGAEKSKTQRIMVISALGGSGKSQLAIKFARDHSETYDHIIFIDASSVESLKSGIVNCVKALDLRFNPASVNEALGLLAQPKGFISRNWLLIFDNVDDSNIMLQKFFPKCDHGSILITTRNPILGNLAPEHHLSLDVMSPSEAVEVLLQVVLGPKAGHSSADIRIASGIVEQLGYLPLAIVQAGCYIKMQNCLKDYPNLLQRNRARLLRHPALAQRDSLKYDHSVYAAFDVALEALSSHTLQFLSILSFLHFSHFPRLLIQLAASRQFAYQRYDLLERDSNFEDTVNLLQATLCPGGILRTEILDQILMELQQYSFVTLVTTRNIVTLRFHPLLHAWAQDRLSVEDCNRYRAAALRLVMCGTDEDESDLVEFIVPQLRPFTARVDELHINDQAAIAAVVYSSDHNTKKLVATWGSISQRVRAVHSETHIRSTKASLELANAYWMHNEWRGAEWLARRVVRLRTDTLGFDHSETLESMAYLARGLRRTGRISEAKGLYIKILQIRRPSSEEKSRGYSDILYELALCYMASEDFEVAETFLSKAASIREAILGAAHRETIRAMYALADCYDQLGYLKEAVTLREEALELQTATYGDNHVQTLSAMTYLAETYCQQGKLSHAERFYRQVLRLSQETPGYSESETLDVLTCLAEVLSVQGRYKEAEPLWREVADMKEKIYGPYQEDTLYSLSWLGEVLHHQTLFTESESIWKLVVERRRAVYGNNHVETLTSIRWLAASLAKQGRHVEAEPYWREAAGTQLLMIKHKYPPLARRKLTQISYHYIRNARNTAVQIRNHSVNRAPMATINSNSVFSSRYGSAAGSVGEPLESSRRHSNLDEESHSLHSFSTRDSNNVSFRSDGHPPTKANLMKAITTAEDPLSLIEDIAKDLRNRDSSKRASFRSYGFDTHSTNNATEIIQALQQYAAPKSSDLANVRWNSIHESLVNPEASRPAKSGNREIRGPSGGLGYIPQESEERNSQLEEVPKVIQAHPTSLQQCKTAQDCVGLRDCCRYFPDSVERSIKKPSKKLNESRAKLIWKDNAGGRRKLVGDLQDNTLNDARAGLAESLSEMGKYADAEVMWRQVMKARNITLGPQHAETVYATVRLAMAMEQQSRYEEAESLWKEILDGQPDSEFRLEASCHLADLVYNRGGFEEAGKLYEKLHEESQKSQDIHVDSRHVFHRLAESLFYQQDYRAAEPLLRKLLEYRQVQLGSNHVITLDCLYLLAEALYDQSVLEESRSLYQQVYNKRRVVLGDQHVDTLSALYRVSLVEFHQERYNEAEPLLRELLKRHRQISGGSSLATLDALSLLADTLHQLKRDIEATSLYQELLIGRREMLGRDHQDTLQTAVRLAQLLDKQKRYAEADQARRNAQMPPLQRPFLQRVLNSRRVSKLFVRP</sequence>
<dbReference type="InterPro" id="IPR027417">
    <property type="entry name" value="P-loop_NTPase"/>
</dbReference>
<keyword evidence="3" id="KW-0812">Transmembrane</keyword>
<dbReference type="SUPFAM" id="SSF52151">
    <property type="entry name" value="FabD/lysophospholipase-like"/>
    <property type="match status" value="1"/>
</dbReference>
<evidence type="ECO:0000313" key="5">
    <source>
        <dbReference type="EMBL" id="KIM32685.1"/>
    </source>
</evidence>
<dbReference type="EMBL" id="KN824279">
    <property type="protein sequence ID" value="KIM32685.1"/>
    <property type="molecule type" value="Genomic_DNA"/>
</dbReference>
<dbReference type="PANTHER" id="PTHR46082:SF6">
    <property type="entry name" value="AAA+ ATPASE DOMAIN-CONTAINING PROTEIN-RELATED"/>
    <property type="match status" value="1"/>
</dbReference>
<dbReference type="SMART" id="SM00028">
    <property type="entry name" value="TPR"/>
    <property type="match status" value="11"/>
</dbReference>
<dbReference type="InterPro" id="IPR016035">
    <property type="entry name" value="Acyl_Trfase/lysoPLipase"/>
</dbReference>
<dbReference type="Pfam" id="PF13374">
    <property type="entry name" value="TPR_10"/>
    <property type="match status" value="3"/>
</dbReference>
<accession>A0A0C3B793</accession>
<keyword evidence="1" id="KW-0802">TPR repeat</keyword>
<keyword evidence="3" id="KW-0472">Membrane</keyword>
<feature type="compositionally biased region" description="Basic and acidic residues" evidence="2">
    <location>
        <begin position="1184"/>
        <end position="1198"/>
    </location>
</feature>
<dbReference type="InterPro" id="IPR002182">
    <property type="entry name" value="NB-ARC"/>
</dbReference>
<dbReference type="Pfam" id="PF13181">
    <property type="entry name" value="TPR_8"/>
    <property type="match status" value="1"/>
</dbReference>
<proteinExistence type="predicted"/>
<dbReference type="OrthoDB" id="6161812at2759"/>
<keyword evidence="6" id="KW-1185">Reference proteome</keyword>
<evidence type="ECO:0000256" key="1">
    <source>
        <dbReference type="PROSITE-ProRule" id="PRU00339"/>
    </source>
</evidence>